<dbReference type="PANTHER" id="PTHR33286:SF1">
    <property type="entry name" value="OS01G0800600 PROTEIN"/>
    <property type="match status" value="1"/>
</dbReference>
<proteinExistence type="predicted"/>
<dbReference type="eggNOG" id="ENOG502S7IJ">
    <property type="taxonomic scope" value="Eukaryota"/>
</dbReference>
<dbReference type="HOGENOM" id="CLU_1362176_0_0_1"/>
<name>A0A0D9V6T3_9ORYZ</name>
<reference evidence="3 4" key="1">
    <citation type="submission" date="2012-08" db="EMBL/GenBank/DDBJ databases">
        <title>Oryza genome evolution.</title>
        <authorList>
            <person name="Wing R.A."/>
        </authorList>
    </citation>
    <scope>NUCLEOTIDE SEQUENCE</scope>
</reference>
<dbReference type="SUPFAM" id="SSF47699">
    <property type="entry name" value="Bifunctional inhibitor/lipid-transfer protein/seed storage 2S albumin"/>
    <property type="match status" value="2"/>
</dbReference>
<accession>A0A0D9V6T3</accession>
<dbReference type="EnsemblPlants" id="LPERR01G29440.1">
    <property type="protein sequence ID" value="LPERR01G29440.1"/>
    <property type="gene ID" value="LPERR01G29440"/>
</dbReference>
<dbReference type="CDD" id="cd04660">
    <property type="entry name" value="nsLTP_like"/>
    <property type="match status" value="2"/>
</dbReference>
<keyword evidence="4" id="KW-1185">Reference proteome</keyword>
<dbReference type="InterPro" id="IPR016140">
    <property type="entry name" value="Bifunc_inhib/LTP/seed_store"/>
</dbReference>
<reference evidence="3" key="3">
    <citation type="submission" date="2015-04" db="UniProtKB">
        <authorList>
            <consortium name="EnsemblPlants"/>
        </authorList>
    </citation>
    <scope>IDENTIFICATION</scope>
</reference>
<dbReference type="Pfam" id="PF14368">
    <property type="entry name" value="LTP_2"/>
    <property type="match status" value="2"/>
</dbReference>
<organism evidence="3 4">
    <name type="scientific">Leersia perrieri</name>
    <dbReference type="NCBI Taxonomy" id="77586"/>
    <lineage>
        <taxon>Eukaryota</taxon>
        <taxon>Viridiplantae</taxon>
        <taxon>Streptophyta</taxon>
        <taxon>Embryophyta</taxon>
        <taxon>Tracheophyta</taxon>
        <taxon>Spermatophyta</taxon>
        <taxon>Magnoliopsida</taxon>
        <taxon>Liliopsida</taxon>
        <taxon>Poales</taxon>
        <taxon>Poaceae</taxon>
        <taxon>BOP clade</taxon>
        <taxon>Oryzoideae</taxon>
        <taxon>Oryzeae</taxon>
        <taxon>Oryzinae</taxon>
        <taxon>Leersia</taxon>
    </lineage>
</organism>
<feature type="domain" description="Bifunctional inhibitor/plant lipid transfer protein/seed storage helical" evidence="2">
    <location>
        <begin position="129"/>
        <end position="193"/>
    </location>
</feature>
<evidence type="ECO:0000259" key="2">
    <source>
        <dbReference type="SMART" id="SM00499"/>
    </source>
</evidence>
<feature type="domain" description="Bifunctional inhibitor/plant lipid transfer protein/seed storage helical" evidence="2">
    <location>
        <begin position="34"/>
        <end position="109"/>
    </location>
</feature>
<dbReference type="AlphaFoldDB" id="A0A0D9V6T3"/>
<dbReference type="InterPro" id="IPR036312">
    <property type="entry name" value="Bifun_inhib/LTP/seed_sf"/>
</dbReference>
<feature type="chain" id="PRO_5002347087" description="Bifunctional inhibitor/plant lipid transfer protein/seed storage helical domain-containing protein" evidence="1">
    <location>
        <begin position="21"/>
        <end position="201"/>
    </location>
</feature>
<protein>
    <recommendedName>
        <fullName evidence="2">Bifunctional inhibitor/plant lipid transfer protein/seed storage helical domain-containing protein</fullName>
    </recommendedName>
</protein>
<dbReference type="Gene3D" id="1.10.110.10">
    <property type="entry name" value="Plant lipid-transfer and hydrophobic proteins"/>
    <property type="match status" value="2"/>
</dbReference>
<dbReference type="STRING" id="77586.A0A0D9V6T3"/>
<dbReference type="SMART" id="SM00499">
    <property type="entry name" value="AAI"/>
    <property type="match status" value="2"/>
</dbReference>
<reference evidence="4" key="2">
    <citation type="submission" date="2013-12" db="EMBL/GenBank/DDBJ databases">
        <authorList>
            <person name="Yu Y."/>
            <person name="Lee S."/>
            <person name="de Baynast K."/>
            <person name="Wissotski M."/>
            <person name="Liu L."/>
            <person name="Talag J."/>
            <person name="Goicoechea J."/>
            <person name="Angelova A."/>
            <person name="Jetty R."/>
            <person name="Kudrna D."/>
            <person name="Golser W."/>
            <person name="Rivera L."/>
            <person name="Zhang J."/>
            <person name="Wing R."/>
        </authorList>
    </citation>
    <scope>NUCLEOTIDE SEQUENCE</scope>
</reference>
<dbReference type="InterPro" id="IPR044741">
    <property type="entry name" value="NsLTP-like"/>
</dbReference>
<dbReference type="PANTHER" id="PTHR33286">
    <property type="entry name" value="BIFUNCTIONAL INHIBITOR/LIPID-TRANSFER PROTEIN/SEED STORAGE 2S ALBUMIN SUPERFAMILY PROTEIN"/>
    <property type="match status" value="1"/>
</dbReference>
<evidence type="ECO:0000256" key="1">
    <source>
        <dbReference type="SAM" id="SignalP"/>
    </source>
</evidence>
<evidence type="ECO:0000313" key="4">
    <source>
        <dbReference type="Proteomes" id="UP000032180"/>
    </source>
</evidence>
<sequence length="201" mass="21777">MARLFAVCLVLLSFAMAAAAARPATSSSTTSGDCGSDVQDLMANCQDYVKFPADPKINPSQACCDAVQRANMPCVCNKVTPEVEQLICMDKVVYVVAFCMKPFQPGSHCGSYHSSDNCANDLKELIAECRQYVMNPADPKVDPSDTCCSVVQKVDIPCLCSKVTKEIEKIVSMEKVIYVASYCKRPFQPGSKCGSYTIPPV</sequence>
<dbReference type="Gramene" id="LPERR01G29440.1">
    <property type="protein sequence ID" value="LPERR01G29440.1"/>
    <property type="gene ID" value="LPERR01G29440"/>
</dbReference>
<feature type="signal peptide" evidence="1">
    <location>
        <begin position="1"/>
        <end position="20"/>
    </location>
</feature>
<evidence type="ECO:0000313" key="3">
    <source>
        <dbReference type="EnsemblPlants" id="LPERR01G29440.1"/>
    </source>
</evidence>
<dbReference type="Proteomes" id="UP000032180">
    <property type="component" value="Chromosome 1"/>
</dbReference>
<keyword evidence="1" id="KW-0732">Signal</keyword>